<organism evidence="3 4">
    <name type="scientific">Stieleria magnilauensis</name>
    <dbReference type="NCBI Taxonomy" id="2527963"/>
    <lineage>
        <taxon>Bacteria</taxon>
        <taxon>Pseudomonadati</taxon>
        <taxon>Planctomycetota</taxon>
        <taxon>Planctomycetia</taxon>
        <taxon>Pirellulales</taxon>
        <taxon>Pirellulaceae</taxon>
        <taxon>Stieleria</taxon>
    </lineage>
</organism>
<evidence type="ECO:0000259" key="2">
    <source>
        <dbReference type="Pfam" id="PF08327"/>
    </source>
</evidence>
<name>A0ABX5XWY6_9BACT</name>
<dbReference type="EMBL" id="CP036432">
    <property type="protein sequence ID" value="QDV85955.1"/>
    <property type="molecule type" value="Genomic_DNA"/>
</dbReference>
<dbReference type="SUPFAM" id="SSF55961">
    <property type="entry name" value="Bet v1-like"/>
    <property type="match status" value="1"/>
</dbReference>
<dbReference type="RefSeq" id="WP_145216397.1">
    <property type="nucleotide sequence ID" value="NZ_CP036432.1"/>
</dbReference>
<sequence length="144" mass="16801">MTDSSAPIVVEQSFDVPKSTVWKAITEREQMVDWFFENIPEFRAEPGFETQFDIDSGRRVFRHLWKITEVIPGQLIVYDWRYEGLPGTGKVTFEIFEEGEGSRLRVTNEGIESFPNDMPEFTRESCEDGWTYLLQTSLKQYLDG</sequence>
<reference evidence="3 4" key="1">
    <citation type="submission" date="2019-02" db="EMBL/GenBank/DDBJ databases">
        <title>Deep-cultivation of Planctomycetes and their phenomic and genomic characterization uncovers novel biology.</title>
        <authorList>
            <person name="Wiegand S."/>
            <person name="Jogler M."/>
            <person name="Boedeker C."/>
            <person name="Pinto D."/>
            <person name="Vollmers J."/>
            <person name="Rivas-Marin E."/>
            <person name="Kohn T."/>
            <person name="Peeters S.H."/>
            <person name="Heuer A."/>
            <person name="Rast P."/>
            <person name="Oberbeckmann S."/>
            <person name="Bunk B."/>
            <person name="Jeske O."/>
            <person name="Meyerdierks A."/>
            <person name="Storesund J.E."/>
            <person name="Kallscheuer N."/>
            <person name="Luecker S."/>
            <person name="Lage O.M."/>
            <person name="Pohl T."/>
            <person name="Merkel B.J."/>
            <person name="Hornburger P."/>
            <person name="Mueller R.-W."/>
            <person name="Bruemmer F."/>
            <person name="Labrenz M."/>
            <person name="Spormann A.M."/>
            <person name="Op den Camp H."/>
            <person name="Overmann J."/>
            <person name="Amann R."/>
            <person name="Jetten M.S.M."/>
            <person name="Mascher T."/>
            <person name="Medema M.H."/>
            <person name="Devos D.P."/>
            <person name="Kaster A.-K."/>
            <person name="Ovreas L."/>
            <person name="Rohde M."/>
            <person name="Galperin M.Y."/>
            <person name="Jogler C."/>
        </authorList>
    </citation>
    <scope>NUCLEOTIDE SEQUENCE [LARGE SCALE GENOMIC DNA]</scope>
    <source>
        <strain evidence="3 4">TBK1r</strain>
    </source>
</reference>
<evidence type="ECO:0000313" key="4">
    <source>
        <dbReference type="Proteomes" id="UP000318081"/>
    </source>
</evidence>
<protein>
    <recommendedName>
        <fullName evidence="2">Activator of Hsp90 ATPase homologue 1/2-like C-terminal domain-containing protein</fullName>
    </recommendedName>
</protein>
<dbReference type="Proteomes" id="UP000318081">
    <property type="component" value="Chromosome"/>
</dbReference>
<dbReference type="CDD" id="cd07814">
    <property type="entry name" value="SRPBCC_CalC_Aha1-like"/>
    <property type="match status" value="1"/>
</dbReference>
<evidence type="ECO:0000313" key="3">
    <source>
        <dbReference type="EMBL" id="QDV85955.1"/>
    </source>
</evidence>
<dbReference type="InterPro" id="IPR023393">
    <property type="entry name" value="START-like_dom_sf"/>
</dbReference>
<dbReference type="Gene3D" id="3.30.530.20">
    <property type="match status" value="1"/>
</dbReference>
<feature type="domain" description="Activator of Hsp90 ATPase homologue 1/2-like C-terminal" evidence="2">
    <location>
        <begin position="15"/>
        <end position="142"/>
    </location>
</feature>
<dbReference type="Pfam" id="PF08327">
    <property type="entry name" value="AHSA1"/>
    <property type="match status" value="1"/>
</dbReference>
<gene>
    <name evidence="3" type="ORF">TBK1r_49720</name>
</gene>
<accession>A0ABX5XWY6</accession>
<evidence type="ECO:0000256" key="1">
    <source>
        <dbReference type="ARBA" id="ARBA00006817"/>
    </source>
</evidence>
<keyword evidence="4" id="KW-1185">Reference proteome</keyword>
<comment type="similarity">
    <text evidence="1">Belongs to the AHA1 family.</text>
</comment>
<proteinExistence type="inferred from homology"/>
<dbReference type="InterPro" id="IPR013538">
    <property type="entry name" value="ASHA1/2-like_C"/>
</dbReference>